<accession>A0A5A7QPA5</accession>
<dbReference type="AlphaFoldDB" id="A0A5A7QPA5"/>
<evidence type="ECO:0000313" key="1">
    <source>
        <dbReference type="EMBL" id="GER46287.1"/>
    </source>
</evidence>
<sequence length="177" mass="20462">MPIIPIPVRTRHQQRPPGTVLLLFTAAHRPPDNGIPRSQPPTTCGCNLRRRRCRHNQHQNRKMGGGHYEKTRKAIGVRASNCCLLGTRCRVPAAMQIRGSTPVRVVWRWWAHSWRAINSLLFSLQNPSPNRTLLDSNIHQFRRYKSRLLWYSFQRLETIRVLAPNRVKATLIHGTPS</sequence>
<organism evidence="1 2">
    <name type="scientific">Striga asiatica</name>
    <name type="common">Asiatic witchweed</name>
    <name type="synonym">Buchnera asiatica</name>
    <dbReference type="NCBI Taxonomy" id="4170"/>
    <lineage>
        <taxon>Eukaryota</taxon>
        <taxon>Viridiplantae</taxon>
        <taxon>Streptophyta</taxon>
        <taxon>Embryophyta</taxon>
        <taxon>Tracheophyta</taxon>
        <taxon>Spermatophyta</taxon>
        <taxon>Magnoliopsida</taxon>
        <taxon>eudicotyledons</taxon>
        <taxon>Gunneridae</taxon>
        <taxon>Pentapetalae</taxon>
        <taxon>asterids</taxon>
        <taxon>lamiids</taxon>
        <taxon>Lamiales</taxon>
        <taxon>Orobanchaceae</taxon>
        <taxon>Buchnereae</taxon>
        <taxon>Striga</taxon>
    </lineage>
</organism>
<gene>
    <name evidence="1" type="ORF">STAS_23321</name>
</gene>
<dbReference type="EMBL" id="BKCP01007515">
    <property type="protein sequence ID" value="GER46287.1"/>
    <property type="molecule type" value="Genomic_DNA"/>
</dbReference>
<protein>
    <submittedName>
        <fullName evidence="1">Gag-pol polyprotein</fullName>
    </submittedName>
</protein>
<reference evidence="2" key="1">
    <citation type="journal article" date="2019" name="Curr. Biol.">
        <title>Genome Sequence of Striga asiatica Provides Insight into the Evolution of Plant Parasitism.</title>
        <authorList>
            <person name="Yoshida S."/>
            <person name="Kim S."/>
            <person name="Wafula E.K."/>
            <person name="Tanskanen J."/>
            <person name="Kim Y.M."/>
            <person name="Honaas L."/>
            <person name="Yang Z."/>
            <person name="Spallek T."/>
            <person name="Conn C.E."/>
            <person name="Ichihashi Y."/>
            <person name="Cheong K."/>
            <person name="Cui S."/>
            <person name="Der J.P."/>
            <person name="Gundlach H."/>
            <person name="Jiao Y."/>
            <person name="Hori C."/>
            <person name="Ishida J.K."/>
            <person name="Kasahara H."/>
            <person name="Kiba T."/>
            <person name="Kim M.S."/>
            <person name="Koo N."/>
            <person name="Laohavisit A."/>
            <person name="Lee Y.H."/>
            <person name="Lumba S."/>
            <person name="McCourt P."/>
            <person name="Mortimer J.C."/>
            <person name="Mutuku J.M."/>
            <person name="Nomura T."/>
            <person name="Sasaki-Sekimoto Y."/>
            <person name="Seto Y."/>
            <person name="Wang Y."/>
            <person name="Wakatake T."/>
            <person name="Sakakibara H."/>
            <person name="Demura T."/>
            <person name="Yamaguchi S."/>
            <person name="Yoneyama K."/>
            <person name="Manabe R.I."/>
            <person name="Nelson D.C."/>
            <person name="Schulman A.H."/>
            <person name="Timko M.P."/>
            <person name="dePamphilis C.W."/>
            <person name="Choi D."/>
            <person name="Shirasu K."/>
        </authorList>
    </citation>
    <scope>NUCLEOTIDE SEQUENCE [LARGE SCALE GENOMIC DNA]</scope>
    <source>
        <strain evidence="2">cv. UVA1</strain>
    </source>
</reference>
<dbReference type="Proteomes" id="UP000325081">
    <property type="component" value="Unassembled WGS sequence"/>
</dbReference>
<keyword evidence="2" id="KW-1185">Reference proteome</keyword>
<evidence type="ECO:0000313" key="2">
    <source>
        <dbReference type="Proteomes" id="UP000325081"/>
    </source>
</evidence>
<name>A0A5A7QPA5_STRAF</name>
<proteinExistence type="predicted"/>
<comment type="caution">
    <text evidence="1">The sequence shown here is derived from an EMBL/GenBank/DDBJ whole genome shotgun (WGS) entry which is preliminary data.</text>
</comment>